<sequence length="24" mass="2824">MVQIPEARFVVQKLDPRQASNRKI</sequence>
<evidence type="ECO:0000313" key="1">
    <source>
        <dbReference type="EMBL" id="MBW93233.1"/>
    </source>
</evidence>
<dbReference type="EMBL" id="GGEC01012750">
    <property type="protein sequence ID" value="MBW93233.1"/>
    <property type="molecule type" value="Transcribed_RNA"/>
</dbReference>
<dbReference type="AlphaFoldDB" id="A0A2P2JID5"/>
<reference evidence="1" key="1">
    <citation type="submission" date="2018-02" db="EMBL/GenBank/DDBJ databases">
        <title>Rhizophora mucronata_Transcriptome.</title>
        <authorList>
            <person name="Meera S.P."/>
            <person name="Sreeshan A."/>
            <person name="Augustine A."/>
        </authorList>
    </citation>
    <scope>NUCLEOTIDE SEQUENCE</scope>
    <source>
        <tissue evidence="1">Leaf</tissue>
    </source>
</reference>
<organism evidence="1">
    <name type="scientific">Rhizophora mucronata</name>
    <name type="common">Asiatic mangrove</name>
    <dbReference type="NCBI Taxonomy" id="61149"/>
    <lineage>
        <taxon>Eukaryota</taxon>
        <taxon>Viridiplantae</taxon>
        <taxon>Streptophyta</taxon>
        <taxon>Embryophyta</taxon>
        <taxon>Tracheophyta</taxon>
        <taxon>Spermatophyta</taxon>
        <taxon>Magnoliopsida</taxon>
        <taxon>eudicotyledons</taxon>
        <taxon>Gunneridae</taxon>
        <taxon>Pentapetalae</taxon>
        <taxon>rosids</taxon>
        <taxon>fabids</taxon>
        <taxon>Malpighiales</taxon>
        <taxon>Rhizophoraceae</taxon>
        <taxon>Rhizophora</taxon>
    </lineage>
</organism>
<accession>A0A2P2JID5</accession>
<proteinExistence type="predicted"/>
<protein>
    <submittedName>
        <fullName evidence="1">Uncharacterized protein</fullName>
    </submittedName>
</protein>
<name>A0A2P2JID5_RHIMU</name>